<dbReference type="EMBL" id="BARS01052855">
    <property type="protein sequence ID" value="GAG46364.1"/>
    <property type="molecule type" value="Genomic_DNA"/>
</dbReference>
<comment type="caution">
    <text evidence="1">The sequence shown here is derived from an EMBL/GenBank/DDBJ whole genome shotgun (WGS) entry which is preliminary data.</text>
</comment>
<protein>
    <submittedName>
        <fullName evidence="1">Uncharacterized protein</fullName>
    </submittedName>
</protein>
<name>X0XT13_9ZZZZ</name>
<reference evidence="1" key="1">
    <citation type="journal article" date="2014" name="Front. Microbiol.">
        <title>High frequency of phylogenetically diverse reductive dehalogenase-homologous genes in deep subseafloor sedimentary metagenomes.</title>
        <authorList>
            <person name="Kawai M."/>
            <person name="Futagami T."/>
            <person name="Toyoda A."/>
            <person name="Takaki Y."/>
            <person name="Nishi S."/>
            <person name="Hori S."/>
            <person name="Arai W."/>
            <person name="Tsubouchi T."/>
            <person name="Morono Y."/>
            <person name="Uchiyama I."/>
            <person name="Ito T."/>
            <person name="Fujiyama A."/>
            <person name="Inagaki F."/>
            <person name="Takami H."/>
        </authorList>
    </citation>
    <scope>NUCLEOTIDE SEQUENCE</scope>
    <source>
        <strain evidence="1">Expedition CK06-06</strain>
    </source>
</reference>
<accession>X0XT13</accession>
<sequence>MSWYRELHGYKYQTLEEVAFETGWNLPRRQSIRSSN</sequence>
<organism evidence="1">
    <name type="scientific">marine sediment metagenome</name>
    <dbReference type="NCBI Taxonomy" id="412755"/>
    <lineage>
        <taxon>unclassified sequences</taxon>
        <taxon>metagenomes</taxon>
        <taxon>ecological metagenomes</taxon>
    </lineage>
</organism>
<dbReference type="AlphaFoldDB" id="X0XT13"/>
<feature type="non-terminal residue" evidence="1">
    <location>
        <position position="36"/>
    </location>
</feature>
<gene>
    <name evidence="1" type="ORF">S01H1_78522</name>
</gene>
<proteinExistence type="predicted"/>
<evidence type="ECO:0000313" key="1">
    <source>
        <dbReference type="EMBL" id="GAG46364.1"/>
    </source>
</evidence>